<feature type="chain" id="PRO_5043741949" evidence="1">
    <location>
        <begin position="19"/>
        <end position="72"/>
    </location>
</feature>
<reference evidence="2" key="1">
    <citation type="submission" date="2023-10" db="EMBL/GenBank/DDBJ databases">
        <title>Genome assembly of Pristionchus species.</title>
        <authorList>
            <person name="Yoshida K."/>
            <person name="Sommer R.J."/>
        </authorList>
    </citation>
    <scope>NUCLEOTIDE SEQUENCE</scope>
    <source>
        <strain evidence="2">RS5133</strain>
    </source>
</reference>
<dbReference type="EMBL" id="BTSY01000003">
    <property type="protein sequence ID" value="GMT19388.1"/>
    <property type="molecule type" value="Genomic_DNA"/>
</dbReference>
<proteinExistence type="predicted"/>
<dbReference type="AlphaFoldDB" id="A0AAV5VM93"/>
<dbReference type="Proteomes" id="UP001432322">
    <property type="component" value="Unassembled WGS sequence"/>
</dbReference>
<feature type="non-terminal residue" evidence="2">
    <location>
        <position position="72"/>
    </location>
</feature>
<evidence type="ECO:0000313" key="3">
    <source>
        <dbReference type="Proteomes" id="UP001432322"/>
    </source>
</evidence>
<evidence type="ECO:0000256" key="1">
    <source>
        <dbReference type="SAM" id="SignalP"/>
    </source>
</evidence>
<name>A0AAV5VM93_9BILA</name>
<gene>
    <name evidence="2" type="ORF">PFISCL1PPCAC_10685</name>
</gene>
<accession>A0AAV5VM93</accession>
<comment type="caution">
    <text evidence="2">The sequence shown here is derived from an EMBL/GenBank/DDBJ whole genome shotgun (WGS) entry which is preliminary data.</text>
</comment>
<organism evidence="2 3">
    <name type="scientific">Pristionchus fissidentatus</name>
    <dbReference type="NCBI Taxonomy" id="1538716"/>
    <lineage>
        <taxon>Eukaryota</taxon>
        <taxon>Metazoa</taxon>
        <taxon>Ecdysozoa</taxon>
        <taxon>Nematoda</taxon>
        <taxon>Chromadorea</taxon>
        <taxon>Rhabditida</taxon>
        <taxon>Rhabditina</taxon>
        <taxon>Diplogasteromorpha</taxon>
        <taxon>Diplogasteroidea</taxon>
        <taxon>Neodiplogasteridae</taxon>
        <taxon>Pristionchus</taxon>
    </lineage>
</organism>
<sequence length="72" mass="8287">RAFLLLTFTLLISPYELPLPKFLMRRASYSNLLSQPRVIQRNGTNALSWPQSVTLYMAALSEMNRETLEANK</sequence>
<keyword evidence="3" id="KW-1185">Reference proteome</keyword>
<feature type="signal peptide" evidence="1">
    <location>
        <begin position="1"/>
        <end position="18"/>
    </location>
</feature>
<feature type="non-terminal residue" evidence="2">
    <location>
        <position position="1"/>
    </location>
</feature>
<keyword evidence="1" id="KW-0732">Signal</keyword>
<protein>
    <submittedName>
        <fullName evidence="2">Uncharacterized protein</fullName>
    </submittedName>
</protein>
<evidence type="ECO:0000313" key="2">
    <source>
        <dbReference type="EMBL" id="GMT19388.1"/>
    </source>
</evidence>